<dbReference type="EMBL" id="BK016174">
    <property type="protein sequence ID" value="DAF99895.1"/>
    <property type="molecule type" value="Genomic_DNA"/>
</dbReference>
<proteinExistence type="predicted"/>
<name>A0A8S5UZI0_9CAUD</name>
<accession>A0A8S5UZI0</accession>
<evidence type="ECO:0000313" key="1">
    <source>
        <dbReference type="EMBL" id="DAF99895.1"/>
    </source>
</evidence>
<reference evidence="1" key="1">
    <citation type="journal article" date="2021" name="Proc. Natl. Acad. Sci. U.S.A.">
        <title>A Catalog of Tens of Thousands of Viruses from Human Metagenomes Reveals Hidden Associations with Chronic Diseases.</title>
        <authorList>
            <person name="Tisza M.J."/>
            <person name="Buck C.B."/>
        </authorList>
    </citation>
    <scope>NUCLEOTIDE SEQUENCE</scope>
    <source>
        <strain evidence="1">CtJT77</strain>
    </source>
</reference>
<sequence length="114" mass="12396">MVSIGKIEQGVAAYLDSELMPKLPANGVQRVIAGTAMSLLIKRSGAILDSYKDNQLVKMLGIMDSEGNVDIDVLAEELKKNMPKDGVRVDVPIIGALTFKANDVDKLYEYITVL</sequence>
<protein>
    <submittedName>
        <fullName evidence="1">Uncharacterized protein</fullName>
    </submittedName>
</protein>
<organism evidence="1">
    <name type="scientific">Siphoviridae sp. ctJT77</name>
    <dbReference type="NCBI Taxonomy" id="2825432"/>
    <lineage>
        <taxon>Viruses</taxon>
        <taxon>Duplodnaviria</taxon>
        <taxon>Heunggongvirae</taxon>
        <taxon>Uroviricota</taxon>
        <taxon>Caudoviricetes</taxon>
    </lineage>
</organism>